<gene>
    <name evidence="1" type="ORF">RS130_10815</name>
</gene>
<evidence type="ECO:0000313" key="2">
    <source>
        <dbReference type="Proteomes" id="UP001247805"/>
    </source>
</evidence>
<dbReference type="Pfam" id="PF07277">
    <property type="entry name" value="SapC"/>
    <property type="match status" value="1"/>
</dbReference>
<dbReference type="InterPro" id="IPR010836">
    <property type="entry name" value="SapC"/>
</dbReference>
<sequence length="66" mass="7096">MGVEIPNKGKIELNGLYGFDKKAVDKLSGKSLKQAHESGILQVIHLVLSSSLHLQKLINWAAGGKS</sequence>
<keyword evidence="2" id="KW-1185">Reference proteome</keyword>
<reference evidence="1 2" key="1">
    <citation type="submission" date="2023-10" db="EMBL/GenBank/DDBJ databases">
        <title>Glaciecola aquimarina strain GGW-M5 nov., isolated from a coastal seawater.</title>
        <authorList>
            <person name="Bayburt H."/>
            <person name="Kim J.M."/>
            <person name="Choi B.J."/>
            <person name="Jeon C.O."/>
        </authorList>
    </citation>
    <scope>NUCLEOTIDE SEQUENCE [LARGE SCALE GENOMIC DNA]</scope>
    <source>
        <strain evidence="1 2">KCTC 32108</strain>
    </source>
</reference>
<protein>
    <submittedName>
        <fullName evidence="1">SapC family protein</fullName>
    </submittedName>
</protein>
<dbReference type="EMBL" id="JAWDIO010000002">
    <property type="protein sequence ID" value="MDU0354357.1"/>
    <property type="molecule type" value="Genomic_DNA"/>
</dbReference>
<organism evidence="1 2">
    <name type="scientific">Paraglaciecola aquimarina</name>
    <dbReference type="NCBI Taxonomy" id="1235557"/>
    <lineage>
        <taxon>Bacteria</taxon>
        <taxon>Pseudomonadati</taxon>
        <taxon>Pseudomonadota</taxon>
        <taxon>Gammaproteobacteria</taxon>
        <taxon>Alteromonadales</taxon>
        <taxon>Alteromonadaceae</taxon>
        <taxon>Paraglaciecola</taxon>
    </lineage>
</organism>
<proteinExistence type="predicted"/>
<evidence type="ECO:0000313" key="1">
    <source>
        <dbReference type="EMBL" id="MDU0354357.1"/>
    </source>
</evidence>
<accession>A0ABU3SWQ9</accession>
<comment type="caution">
    <text evidence="1">The sequence shown here is derived from an EMBL/GenBank/DDBJ whole genome shotgun (WGS) entry which is preliminary data.</text>
</comment>
<name>A0ABU3SWQ9_9ALTE</name>
<dbReference type="RefSeq" id="WP_316025964.1">
    <property type="nucleotide sequence ID" value="NZ_JAWDIO010000002.1"/>
</dbReference>
<dbReference type="Proteomes" id="UP001247805">
    <property type="component" value="Unassembled WGS sequence"/>
</dbReference>